<dbReference type="SMART" id="SM00870">
    <property type="entry name" value="Asparaginase"/>
    <property type="match status" value="1"/>
</dbReference>
<dbReference type="PIRSF" id="PIRSF500176">
    <property type="entry name" value="L_ASNase"/>
    <property type="match status" value="1"/>
</dbReference>
<dbReference type="Gene3D" id="3.40.50.1170">
    <property type="entry name" value="L-asparaginase, N-terminal domain"/>
    <property type="match status" value="1"/>
</dbReference>
<name>A0ABP8YM05_9ACTN</name>
<accession>A0ABP8YM05</accession>
<dbReference type="PROSITE" id="PS51732">
    <property type="entry name" value="ASN_GLN_ASE_3"/>
    <property type="match status" value="1"/>
</dbReference>
<protein>
    <submittedName>
        <fullName evidence="5">Asparaginase</fullName>
    </submittedName>
</protein>
<dbReference type="EMBL" id="BAABKN010000010">
    <property type="protein sequence ID" value="GAA4733920.1"/>
    <property type="molecule type" value="Genomic_DNA"/>
</dbReference>
<dbReference type="Pfam" id="PF17763">
    <property type="entry name" value="Asparaginase_C"/>
    <property type="match status" value="1"/>
</dbReference>
<dbReference type="Gene3D" id="3.40.50.40">
    <property type="match status" value="1"/>
</dbReference>
<dbReference type="RefSeq" id="WP_345526309.1">
    <property type="nucleotide sequence ID" value="NZ_BAABKN010000010.1"/>
</dbReference>
<reference evidence="6" key="1">
    <citation type="journal article" date="2019" name="Int. J. Syst. Evol. Microbiol.">
        <title>The Global Catalogue of Microorganisms (GCM) 10K type strain sequencing project: providing services to taxonomists for standard genome sequencing and annotation.</title>
        <authorList>
            <consortium name="The Broad Institute Genomics Platform"/>
            <consortium name="The Broad Institute Genome Sequencing Center for Infectious Disease"/>
            <person name="Wu L."/>
            <person name="Ma J."/>
        </authorList>
    </citation>
    <scope>NUCLEOTIDE SEQUENCE [LARGE SCALE GENOMIC DNA]</scope>
    <source>
        <strain evidence="6">JCM 18532</strain>
    </source>
</reference>
<dbReference type="InterPro" id="IPR004550">
    <property type="entry name" value="AsnASE_II"/>
</dbReference>
<dbReference type="SUPFAM" id="SSF53774">
    <property type="entry name" value="Glutaminase/Asparaginase"/>
    <property type="match status" value="1"/>
</dbReference>
<dbReference type="CDD" id="cd08964">
    <property type="entry name" value="L-asparaginase_II"/>
    <property type="match status" value="1"/>
</dbReference>
<dbReference type="PANTHER" id="PTHR11707:SF28">
    <property type="entry name" value="60 KDA LYSOPHOSPHOLIPASE"/>
    <property type="match status" value="1"/>
</dbReference>
<feature type="domain" description="Asparaginase/glutaminase C-terminal" evidence="4">
    <location>
        <begin position="212"/>
        <end position="325"/>
    </location>
</feature>
<evidence type="ECO:0000259" key="4">
    <source>
        <dbReference type="Pfam" id="PF17763"/>
    </source>
</evidence>
<dbReference type="InterPro" id="IPR036152">
    <property type="entry name" value="Asp/glu_Ase-like_sf"/>
</dbReference>
<dbReference type="Proteomes" id="UP001499882">
    <property type="component" value="Unassembled WGS sequence"/>
</dbReference>
<dbReference type="SFLD" id="SFLDS00057">
    <property type="entry name" value="Glutaminase/Asparaginase"/>
    <property type="match status" value="1"/>
</dbReference>
<dbReference type="InterPro" id="IPR037152">
    <property type="entry name" value="L-asparaginase_N_sf"/>
</dbReference>
<organism evidence="5 6">
    <name type="scientific">Nocardioides endophyticus</name>
    <dbReference type="NCBI Taxonomy" id="1353775"/>
    <lineage>
        <taxon>Bacteria</taxon>
        <taxon>Bacillati</taxon>
        <taxon>Actinomycetota</taxon>
        <taxon>Actinomycetes</taxon>
        <taxon>Propionibacteriales</taxon>
        <taxon>Nocardioidaceae</taxon>
        <taxon>Nocardioides</taxon>
    </lineage>
</organism>
<gene>
    <name evidence="5" type="ORF">GCM10023350_16830</name>
</gene>
<keyword evidence="2" id="KW-0378">Hydrolase</keyword>
<dbReference type="InterPro" id="IPR040919">
    <property type="entry name" value="Asparaginase_C"/>
</dbReference>
<dbReference type="InterPro" id="IPR006034">
    <property type="entry name" value="Asparaginase/glutaminase-like"/>
</dbReference>
<evidence type="ECO:0000256" key="2">
    <source>
        <dbReference type="ARBA" id="ARBA00022801"/>
    </source>
</evidence>
<keyword evidence="6" id="KW-1185">Reference proteome</keyword>
<dbReference type="PRINTS" id="PR00139">
    <property type="entry name" value="ASNGLNASE"/>
</dbReference>
<proteinExistence type="inferred from homology"/>
<comment type="caution">
    <text evidence="5">The sequence shown here is derived from an EMBL/GenBank/DDBJ whole genome shotgun (WGS) entry which is preliminary data.</text>
</comment>
<feature type="domain" description="L-asparaginase N-terminal" evidence="3">
    <location>
        <begin position="6"/>
        <end position="189"/>
    </location>
</feature>
<dbReference type="PANTHER" id="PTHR11707">
    <property type="entry name" value="L-ASPARAGINASE"/>
    <property type="match status" value="1"/>
</dbReference>
<evidence type="ECO:0000313" key="5">
    <source>
        <dbReference type="EMBL" id="GAA4733920.1"/>
    </source>
</evidence>
<dbReference type="InterPro" id="IPR027473">
    <property type="entry name" value="L-asparaginase_C"/>
</dbReference>
<sequence>MVREIVAIASLGGTITMTASPQGSTGVRPTLNALDLIEAVPEISRHVDVSAETLATIPGASLSVADLLRALAWAEEAVAAGAVGVVLIQGTDTIEESAYLLDLYWRHEAPLVVTGAMRSAQTAGADGPANVLAAVQVAACFQSRSRGVLVVMNDQIHASSRVRKGRSSGPDAFWSPSFGPLGYVVESQAVFGGTISRPQALAVPPSDALAPVAIVETYLGDDGALLDLAAAANFEGIVLDAFGVGHVAQDVAETVSKVVAKSTPVVLTTRTGSGPTFTSTYGFIGSETDLNRRGAIPAGWLDARKSRILLAAMLSVGSDIDEISAEFQRRGTLTAAAPTD</sequence>
<dbReference type="Pfam" id="PF00710">
    <property type="entry name" value="Asparaginase"/>
    <property type="match status" value="1"/>
</dbReference>
<dbReference type="InterPro" id="IPR027474">
    <property type="entry name" value="L-asparaginase_N"/>
</dbReference>
<comment type="similarity">
    <text evidence="1">Belongs to the asparaginase 1 family.</text>
</comment>
<evidence type="ECO:0000259" key="3">
    <source>
        <dbReference type="Pfam" id="PF00710"/>
    </source>
</evidence>
<evidence type="ECO:0000256" key="1">
    <source>
        <dbReference type="ARBA" id="ARBA00010518"/>
    </source>
</evidence>
<dbReference type="PIRSF" id="PIRSF001220">
    <property type="entry name" value="L-ASNase_gatD"/>
    <property type="match status" value="1"/>
</dbReference>
<evidence type="ECO:0000313" key="6">
    <source>
        <dbReference type="Proteomes" id="UP001499882"/>
    </source>
</evidence>